<dbReference type="Pfam" id="PF13450">
    <property type="entry name" value="NAD_binding_8"/>
    <property type="match status" value="1"/>
</dbReference>
<evidence type="ECO:0000313" key="1">
    <source>
        <dbReference type="EMBL" id="CAA9473496.1"/>
    </source>
</evidence>
<proteinExistence type="predicted"/>
<dbReference type="Gene3D" id="3.50.50.60">
    <property type="entry name" value="FAD/NAD(P)-binding domain"/>
    <property type="match status" value="1"/>
</dbReference>
<dbReference type="AlphaFoldDB" id="A0A6J4RN13"/>
<protein>
    <submittedName>
        <fullName evidence="1">Putative secreted protein</fullName>
    </submittedName>
</protein>
<organism evidence="1">
    <name type="scientific">uncultured Solirubrobacteraceae bacterium</name>
    <dbReference type="NCBI Taxonomy" id="1162706"/>
    <lineage>
        <taxon>Bacteria</taxon>
        <taxon>Bacillati</taxon>
        <taxon>Actinomycetota</taxon>
        <taxon>Thermoleophilia</taxon>
        <taxon>Solirubrobacterales</taxon>
        <taxon>Solirubrobacteraceae</taxon>
        <taxon>environmental samples</taxon>
    </lineage>
</organism>
<dbReference type="EMBL" id="CADCVR010000005">
    <property type="protein sequence ID" value="CAA9473496.1"/>
    <property type="molecule type" value="Genomic_DNA"/>
</dbReference>
<dbReference type="Gene3D" id="3.40.50.720">
    <property type="entry name" value="NAD(P)-binding Rossmann-like Domain"/>
    <property type="match status" value="1"/>
</dbReference>
<dbReference type="SUPFAM" id="SSF51905">
    <property type="entry name" value="FAD/NAD(P)-binding domain"/>
    <property type="match status" value="1"/>
</dbReference>
<name>A0A6J4RN13_9ACTN</name>
<accession>A0A6J4RN13</accession>
<gene>
    <name evidence="1" type="ORF">AVDCRST_MAG53-96</name>
</gene>
<reference evidence="1" key="1">
    <citation type="submission" date="2020-02" db="EMBL/GenBank/DDBJ databases">
        <authorList>
            <person name="Meier V. D."/>
        </authorList>
    </citation>
    <scope>NUCLEOTIDE SEQUENCE</scope>
    <source>
        <strain evidence="1">AVDCRST_MAG53</strain>
    </source>
</reference>
<dbReference type="PRINTS" id="PR00419">
    <property type="entry name" value="ADXRDTASE"/>
</dbReference>
<sequence>MRIAILGAGPVGLEAALAATGRGDDVTVYEAADRVGGNVRSWAHVRTFTPWDMVVSPRVRAVLGEQAPSGAALPTGGEIVEQVLEPVAASPVLAGRIRTGTRVRAVAREGLLKHEEIGSGARAARPFRLLLAHGDGSESVAHAHAVIDATGTYGSPNRLGDGGLDALGERAFEDRITRRLTPPDPAWAGRTLLLTGAGASAQTAARDLVAFARDAPGTEVVWAVRAPDPDWGVVPDDALLARAALNANSKELQHGAADAVRVLPGVVTEALSPRDGRIAVTLRNGVEQEVVVDHVLALNGGVGDASIYRQLQVHECYATLGPIRLAATLLASSGADCLAVGPAGPESLLNPEPHFFILGAKSYGRNSQFLLRTGWQQVDDVFASHL</sequence>
<dbReference type="InterPro" id="IPR036188">
    <property type="entry name" value="FAD/NAD-bd_sf"/>
</dbReference>